<dbReference type="Gene3D" id="2.40.160.20">
    <property type="match status" value="1"/>
</dbReference>
<feature type="domain" description="Outer membrane protein OmpA-like transmembrane" evidence="5">
    <location>
        <begin position="174"/>
        <end position="277"/>
    </location>
</feature>
<dbReference type="InterPro" id="IPR007049">
    <property type="entry name" value="Carb-sel_porin_OprB"/>
</dbReference>
<reference evidence="6 7" key="1">
    <citation type="submission" date="2019-11" db="EMBL/GenBank/DDBJ databases">
        <title>The genome sequence of Methylocystis heyeri.</title>
        <authorList>
            <person name="Oshkin I.Y."/>
            <person name="Miroshnikov K."/>
            <person name="Dedysh S.N."/>
        </authorList>
    </citation>
    <scope>NUCLEOTIDE SEQUENCE [LARGE SCALE GENOMIC DNA]</scope>
    <source>
        <strain evidence="6 7">H2</strain>
    </source>
</reference>
<evidence type="ECO:0000259" key="5">
    <source>
        <dbReference type="Pfam" id="PF01389"/>
    </source>
</evidence>
<dbReference type="InterPro" id="IPR011250">
    <property type="entry name" value="OMP/PagP_B-barrel"/>
</dbReference>
<dbReference type="InterPro" id="IPR038673">
    <property type="entry name" value="OprB_sf"/>
</dbReference>
<keyword evidence="4" id="KW-0812">Transmembrane</keyword>
<comment type="similarity">
    <text evidence="1 3">Belongs to the OprB family.</text>
</comment>
<dbReference type="InterPro" id="IPR000498">
    <property type="entry name" value="OmpA-like_TM_dom"/>
</dbReference>
<dbReference type="GO" id="GO:0009279">
    <property type="term" value="C:cell outer membrane"/>
    <property type="evidence" value="ECO:0007669"/>
    <property type="project" value="InterPro"/>
</dbReference>
<dbReference type="InterPro" id="IPR051692">
    <property type="entry name" value="OMP-like"/>
</dbReference>
<evidence type="ECO:0000313" key="7">
    <source>
        <dbReference type="Proteomes" id="UP000309061"/>
    </source>
</evidence>
<keyword evidence="4" id="KW-1133">Transmembrane helix</keyword>
<dbReference type="KEGG" id="mhey:H2LOC_012220"/>
<proteinExistence type="inferred from homology"/>
<name>A0A6B8KIQ4_9HYPH</name>
<evidence type="ECO:0000256" key="1">
    <source>
        <dbReference type="ARBA" id="ARBA00008769"/>
    </source>
</evidence>
<dbReference type="RefSeq" id="WP_136496642.1">
    <property type="nucleotide sequence ID" value="NZ_CP046052.1"/>
</dbReference>
<feature type="transmembrane region" description="Helical" evidence="4">
    <location>
        <begin position="21"/>
        <end position="43"/>
    </location>
</feature>
<keyword evidence="4" id="KW-0472">Membrane</keyword>
<dbReference type="Pfam" id="PF01389">
    <property type="entry name" value="OmpA_membrane"/>
    <property type="match status" value="1"/>
</dbReference>
<evidence type="ECO:0000256" key="3">
    <source>
        <dbReference type="RuleBase" id="RU363072"/>
    </source>
</evidence>
<dbReference type="PANTHER" id="PTHR34001">
    <property type="entry name" value="BLL7405 PROTEIN"/>
    <property type="match status" value="1"/>
</dbReference>
<evidence type="ECO:0000256" key="4">
    <source>
        <dbReference type="SAM" id="Phobius"/>
    </source>
</evidence>
<dbReference type="PANTHER" id="PTHR34001:SF3">
    <property type="entry name" value="BLL7405 PROTEIN"/>
    <property type="match status" value="1"/>
</dbReference>
<dbReference type="OrthoDB" id="5755240at2"/>
<evidence type="ECO:0000313" key="6">
    <source>
        <dbReference type="EMBL" id="QGM46398.1"/>
    </source>
</evidence>
<dbReference type="EMBL" id="CP046052">
    <property type="protein sequence ID" value="QGM46398.1"/>
    <property type="molecule type" value="Genomic_DNA"/>
</dbReference>
<sequence>MRGTRKRGGVIAGKATGRITAAIGLAGALFSLVVPTIVGVGGARAAESGGSSPQVSWAGFYTGVNFGGGFPLNVGERLQAGSGFVSPAYDLYPASRERSAVSFGAQAGYGWQFGSWVVGVGTDFNFFNGRGGMSGIFPASPAFWPLGVRSYALSYATPANYFASLKARFGYAFDRMLIYATGGVAAGGARGPAKLLFSGSPEDYYVAGTSQSSRMKYILGAGVEYAMTDNWSARLEYLFLSQSLNTQLFDNGADTQYFSRVRNENNIVRLGLNYNLGPQYEAKEHGESDKGVEEERFSAHGQTTAVGQGYPKFPALYSGKNSFTPYGQARGGSTSGLYLGARLWEGSGVFVNPEIDQGYGLSDSTGAAAYVNGAVAKVGASAPYMRFQRYFLRQIIGLGGPGGDRDEGSHSEVLEATQNQLAGRVDKDRLIFTIGKFAVGDVFDDNVYAHDPTTGFLNFAFNSMGAFDYAADSWGYTYGAAAEWKQSWWTLRGGLFQLSQVPNGPEIEPVIGRQYMGVTELEGRYELFGQDGALKFLFYADNGYLSKLDQVTALAYAAGDFPPSIDNLRRRSVKIGGGINLKQQLMPGLGFFMRASMLDGRYETVDYTDVQRQLSLGLVAAGTLWDHEKDEIGGAVAFGGLSGPQIRYFGSGGTSVYIGDGALSYAGEKASELYYKLWINDWMDVTFDHQLLINPGHNSARGPVNVFGVRYRAGF</sequence>
<dbReference type="Gene3D" id="2.40.160.180">
    <property type="entry name" value="Carbohydrate-selective porin OprB"/>
    <property type="match status" value="1"/>
</dbReference>
<dbReference type="GO" id="GO:0008643">
    <property type="term" value="P:carbohydrate transport"/>
    <property type="evidence" value="ECO:0007669"/>
    <property type="project" value="InterPro"/>
</dbReference>
<comment type="similarity">
    <text evidence="2">Belongs to the Omp25/RopB family.</text>
</comment>
<dbReference type="GO" id="GO:0015288">
    <property type="term" value="F:porin activity"/>
    <property type="evidence" value="ECO:0007669"/>
    <property type="project" value="InterPro"/>
</dbReference>
<dbReference type="SUPFAM" id="SSF56925">
    <property type="entry name" value="OMPA-like"/>
    <property type="match status" value="1"/>
</dbReference>
<evidence type="ECO:0000256" key="2">
    <source>
        <dbReference type="ARBA" id="ARBA00038306"/>
    </source>
</evidence>
<protein>
    <submittedName>
        <fullName evidence="6">Porin</fullName>
    </submittedName>
</protein>
<dbReference type="Pfam" id="PF04966">
    <property type="entry name" value="OprB"/>
    <property type="match status" value="1"/>
</dbReference>
<dbReference type="Proteomes" id="UP000309061">
    <property type="component" value="Chromosome"/>
</dbReference>
<dbReference type="AlphaFoldDB" id="A0A6B8KIQ4"/>
<keyword evidence="7" id="KW-1185">Reference proteome</keyword>
<accession>A0A6B8KIQ4</accession>
<gene>
    <name evidence="6" type="ORF">H2LOC_012220</name>
</gene>
<organism evidence="6 7">
    <name type="scientific">Methylocystis heyeri</name>
    <dbReference type="NCBI Taxonomy" id="391905"/>
    <lineage>
        <taxon>Bacteria</taxon>
        <taxon>Pseudomonadati</taxon>
        <taxon>Pseudomonadota</taxon>
        <taxon>Alphaproteobacteria</taxon>
        <taxon>Hyphomicrobiales</taxon>
        <taxon>Methylocystaceae</taxon>
        <taxon>Methylocystis</taxon>
    </lineage>
</organism>